<organism evidence="3 4">
    <name type="scientific">Pseudomonas versuta</name>
    <dbReference type="NCBI Taxonomy" id="1788301"/>
    <lineage>
        <taxon>Bacteria</taxon>
        <taxon>Pseudomonadati</taxon>
        <taxon>Pseudomonadota</taxon>
        <taxon>Gammaproteobacteria</taxon>
        <taxon>Pseudomonadales</taxon>
        <taxon>Pseudomonadaceae</taxon>
        <taxon>Pseudomonas</taxon>
    </lineage>
</organism>
<dbReference type="EMBL" id="MPJC01000001">
    <property type="protein sequence ID" value="OKA24609.1"/>
    <property type="molecule type" value="Genomic_DNA"/>
</dbReference>
<keyword evidence="5" id="KW-1185">Reference proteome</keyword>
<keyword evidence="1" id="KW-1133">Transmembrane helix</keyword>
<proteinExistence type="predicted"/>
<keyword evidence="1" id="KW-0812">Transmembrane</keyword>
<dbReference type="Proteomes" id="UP000185990">
    <property type="component" value="Unassembled WGS sequence"/>
</dbReference>
<feature type="transmembrane region" description="Helical" evidence="1">
    <location>
        <begin position="42"/>
        <end position="65"/>
    </location>
</feature>
<evidence type="ECO:0000256" key="1">
    <source>
        <dbReference type="SAM" id="Phobius"/>
    </source>
</evidence>
<evidence type="ECO:0000313" key="2">
    <source>
        <dbReference type="EMBL" id="OKA24609.1"/>
    </source>
</evidence>
<reference evidence="2 5" key="2">
    <citation type="submission" date="2016-11" db="EMBL/GenBank/DDBJ databases">
        <title>Draft genome of Pseudomonas versuta A4R1.5.</title>
        <authorList>
            <person name="See-Too W.-S."/>
        </authorList>
    </citation>
    <scope>NUCLEOTIDE SEQUENCE [LARGE SCALE GENOMIC DNA]</scope>
    <source>
        <strain evidence="2 5">A4R1.5</strain>
    </source>
</reference>
<dbReference type="Proteomes" id="UP000186677">
    <property type="component" value="Unassembled WGS sequence"/>
</dbReference>
<gene>
    <name evidence="2" type="ORF">BOH73_01600</name>
    <name evidence="3" type="ORF">BOH74_02875</name>
</gene>
<evidence type="ECO:0000313" key="5">
    <source>
        <dbReference type="Proteomes" id="UP000186677"/>
    </source>
</evidence>
<evidence type="ECO:0008006" key="6">
    <source>
        <dbReference type="Google" id="ProtNLM"/>
    </source>
</evidence>
<keyword evidence="1" id="KW-0472">Membrane</keyword>
<protein>
    <recommendedName>
        <fullName evidence="6">Repressor protein c2</fullName>
    </recommendedName>
</protein>
<reference evidence="3 4" key="1">
    <citation type="submission" date="2016-11" db="EMBL/GenBank/DDBJ databases">
        <title>Draft genome of Pseudomonas versuta A4R1.12.</title>
        <authorList>
            <person name="See-Too W.-S."/>
        </authorList>
    </citation>
    <scope>NUCLEOTIDE SEQUENCE [LARGE SCALE GENOMIC DNA]</scope>
    <source>
        <strain evidence="3 4">A4R1.12</strain>
    </source>
</reference>
<evidence type="ECO:0000313" key="3">
    <source>
        <dbReference type="EMBL" id="OKA28408.1"/>
    </source>
</evidence>
<dbReference type="EMBL" id="MPJD01000004">
    <property type="protein sequence ID" value="OKA28408.1"/>
    <property type="molecule type" value="Genomic_DNA"/>
</dbReference>
<comment type="caution">
    <text evidence="3">The sequence shown here is derived from an EMBL/GenBank/DDBJ whole genome shotgun (WGS) entry which is preliminary data.</text>
</comment>
<sequence length="73" mass="7853">MALLEFFAAATWARVVAANVFEFVTHRLLGGMAAMRAMHVTVVVMGVIMMIVIVVAVGAMNMGLLGHYSITLE</sequence>
<evidence type="ECO:0000313" key="4">
    <source>
        <dbReference type="Proteomes" id="UP000185990"/>
    </source>
</evidence>
<accession>A0A853ZY70</accession>
<dbReference type="AlphaFoldDB" id="A0A853ZY70"/>
<name>A0A853ZY70_9PSED</name>